<feature type="region of interest" description="Disordered" evidence="2">
    <location>
        <begin position="53"/>
        <end position="72"/>
    </location>
</feature>
<sequence length="437" mass="50156">MNGRTNHIQTNEFQSPCSSSDEEVSDCFLDEVSLLEFLEGSEMAQRELVISTTSAEETSTQTGTTCNGPPPDISNYTKMLAISRRTAPQTKPWYKRRNEEVLYLREKVKQLSAWLDHLKLEATLRSELDKEQITMTSTPELELWKSLAARQEKEREESEVENEKLRKILQHRVAQAKALQRAFKRRLREDSVRDAMNFSKRCRVDVQVWLPPTNSAVVFKDLSTGIDEEFANLDILFDSIKMYELPCPGRRNNTVNSRAKGKHVEFLDCYAFPFDFKQVDRTMWSLGSDGIEDVSATFVEKFPAGSYTKCKSVGFAFRSESLDVRVVMRKVGRRYALDDRTVFIWRTLIEPKHDSLTTMAFRETTCLVLRPGQDTHTGPTTIMQSHRQVAAGDGGRISSHTYKSFRGTDISTAVWNDSITKFNHYVEDTLLQQQKLK</sequence>
<dbReference type="PANTHER" id="PTHR35796:SF3">
    <property type="entry name" value="BHLH DOMAIN-CONTAINING PROTEIN"/>
    <property type="match status" value="1"/>
</dbReference>
<accession>W2YY95</accession>
<feature type="compositionally biased region" description="Low complexity" evidence="2">
    <location>
        <begin position="53"/>
        <end position="65"/>
    </location>
</feature>
<dbReference type="PANTHER" id="PTHR35796">
    <property type="entry name" value="HYPOTHETICAL CYTOSOLIC PROTEIN"/>
    <property type="match status" value="1"/>
</dbReference>
<comment type="caution">
    <text evidence="3">The sequence shown here is derived from an EMBL/GenBank/DDBJ whole genome shotgun (WGS) entry which is preliminary data.</text>
</comment>
<reference evidence="3 4" key="1">
    <citation type="submission" date="2013-11" db="EMBL/GenBank/DDBJ databases">
        <title>The Genome Sequence of Phytophthora parasitica P10297.</title>
        <authorList>
            <consortium name="The Broad Institute Genomics Platform"/>
            <person name="Russ C."/>
            <person name="Tyler B."/>
            <person name="Panabieres F."/>
            <person name="Shan W."/>
            <person name="Tripathy S."/>
            <person name="Grunwald N."/>
            <person name="Machado M."/>
            <person name="Johnson C.S."/>
            <person name="Walker B."/>
            <person name="Young S.K."/>
            <person name="Zeng Q."/>
            <person name="Gargeya S."/>
            <person name="Fitzgerald M."/>
            <person name="Haas B."/>
            <person name="Abouelleil A."/>
            <person name="Allen A.W."/>
            <person name="Alvarado L."/>
            <person name="Arachchi H.M."/>
            <person name="Berlin A.M."/>
            <person name="Chapman S.B."/>
            <person name="Gainer-Dewar J."/>
            <person name="Goldberg J."/>
            <person name="Griggs A."/>
            <person name="Gujja S."/>
            <person name="Hansen M."/>
            <person name="Howarth C."/>
            <person name="Imamovic A."/>
            <person name="Ireland A."/>
            <person name="Larimer J."/>
            <person name="McCowan C."/>
            <person name="Murphy C."/>
            <person name="Pearson M."/>
            <person name="Poon T.W."/>
            <person name="Priest M."/>
            <person name="Roberts A."/>
            <person name="Saif S."/>
            <person name="Shea T."/>
            <person name="Sisk P."/>
            <person name="Sykes S."/>
            <person name="Wortman J."/>
            <person name="Nusbaum C."/>
            <person name="Birren B."/>
        </authorList>
    </citation>
    <scope>NUCLEOTIDE SEQUENCE [LARGE SCALE GENOMIC DNA]</scope>
    <source>
        <strain evidence="3 4">P10297</strain>
    </source>
</reference>
<evidence type="ECO:0008006" key="5">
    <source>
        <dbReference type="Google" id="ProtNLM"/>
    </source>
</evidence>
<organism evidence="3 4">
    <name type="scientific">Phytophthora nicotianae P10297</name>
    <dbReference type="NCBI Taxonomy" id="1317064"/>
    <lineage>
        <taxon>Eukaryota</taxon>
        <taxon>Sar</taxon>
        <taxon>Stramenopiles</taxon>
        <taxon>Oomycota</taxon>
        <taxon>Peronosporomycetes</taxon>
        <taxon>Peronosporales</taxon>
        <taxon>Peronosporaceae</taxon>
        <taxon>Phytophthora</taxon>
    </lineage>
</organism>
<dbReference type="EMBL" id="ANIY01002644">
    <property type="protein sequence ID" value="ETP39760.1"/>
    <property type="molecule type" value="Genomic_DNA"/>
</dbReference>
<keyword evidence="1" id="KW-0175">Coiled coil</keyword>
<dbReference type="OrthoDB" id="117356at2759"/>
<dbReference type="Proteomes" id="UP000018948">
    <property type="component" value="Unassembled WGS sequence"/>
</dbReference>
<dbReference type="AlphaFoldDB" id="W2YY95"/>
<proteinExistence type="predicted"/>
<evidence type="ECO:0000313" key="3">
    <source>
        <dbReference type="EMBL" id="ETP39760.1"/>
    </source>
</evidence>
<protein>
    <recommendedName>
        <fullName evidence="5">M96 mating-specific protein family</fullName>
    </recommendedName>
</protein>
<evidence type="ECO:0000256" key="2">
    <source>
        <dbReference type="SAM" id="MobiDB-lite"/>
    </source>
</evidence>
<name>W2YY95_PHYNI</name>
<gene>
    <name evidence="3" type="ORF">F442_12793</name>
</gene>
<feature type="coiled-coil region" evidence="1">
    <location>
        <begin position="141"/>
        <end position="168"/>
    </location>
</feature>
<evidence type="ECO:0000313" key="4">
    <source>
        <dbReference type="Proteomes" id="UP000018948"/>
    </source>
</evidence>
<evidence type="ECO:0000256" key="1">
    <source>
        <dbReference type="SAM" id="Coils"/>
    </source>
</evidence>